<keyword evidence="2" id="KW-1185">Reference proteome</keyword>
<proteinExistence type="predicted"/>
<dbReference type="EMBL" id="CP032694">
    <property type="protein sequence ID" value="AYG59762.1"/>
    <property type="molecule type" value="Genomic_DNA"/>
</dbReference>
<reference evidence="1 2" key="1">
    <citation type="submission" date="2018-10" db="EMBL/GenBank/DDBJ databases">
        <title>Rhizobium etli, R. leguminosarum and a new Rhizobium genospecies from Phaseolus dumosus.</title>
        <authorList>
            <person name="Ramirez-Puebla S.T."/>
            <person name="Rogel-Hernandez M.A."/>
            <person name="Guerrero G."/>
            <person name="Ormeno-Orrillo E."/>
            <person name="Martinez-Romero J.C."/>
            <person name="Negrete-Yankelevich S."/>
            <person name="Martinez-Romero E."/>
        </authorList>
    </citation>
    <scope>NUCLEOTIDE SEQUENCE [LARGE SCALE GENOMIC DNA]</scope>
    <source>
        <strain evidence="1 2">CCGE525</strain>
    </source>
</reference>
<evidence type="ECO:0000313" key="2">
    <source>
        <dbReference type="Proteomes" id="UP000282195"/>
    </source>
</evidence>
<sequence length="60" mass="6881">MQHLLDRNECSFLVLKHLKERKQFYSGNILGMMLNGCQTNASTLPGAYQVRFESSFKISV</sequence>
<dbReference type="KEGG" id="rjg:CCGE525_13820"/>
<name>A0A387FW86_9HYPH</name>
<evidence type="ECO:0000313" key="1">
    <source>
        <dbReference type="EMBL" id="AYG59762.1"/>
    </source>
</evidence>
<organism evidence="1 2">
    <name type="scientific">Rhizobium jaguaris</name>
    <dbReference type="NCBI Taxonomy" id="1312183"/>
    <lineage>
        <taxon>Bacteria</taxon>
        <taxon>Pseudomonadati</taxon>
        <taxon>Pseudomonadota</taxon>
        <taxon>Alphaproteobacteria</taxon>
        <taxon>Hyphomicrobiales</taxon>
        <taxon>Rhizobiaceae</taxon>
        <taxon>Rhizobium/Agrobacterium group</taxon>
        <taxon>Rhizobium</taxon>
    </lineage>
</organism>
<accession>A0A387FW86</accession>
<protein>
    <submittedName>
        <fullName evidence="1">Uncharacterized protein</fullName>
    </submittedName>
</protein>
<dbReference type="Proteomes" id="UP000282195">
    <property type="component" value="Chromosome"/>
</dbReference>
<dbReference type="AlphaFoldDB" id="A0A387FW86"/>
<gene>
    <name evidence="1" type="ORF">CCGE525_13820</name>
</gene>